<dbReference type="OrthoDB" id="1275184at2"/>
<evidence type="ECO:0000256" key="2">
    <source>
        <dbReference type="SAM" id="SignalP"/>
    </source>
</evidence>
<dbReference type="STRING" id="551459.SAMN05421796_101107"/>
<protein>
    <recommendedName>
        <fullName evidence="7">Lipoprotein</fullName>
    </recommendedName>
</protein>
<evidence type="ECO:0000313" key="6">
    <source>
        <dbReference type="Proteomes" id="UP000238314"/>
    </source>
</evidence>
<reference evidence="3 6" key="1">
    <citation type="submission" date="2016-11" db="EMBL/GenBank/DDBJ databases">
        <title>Whole genomes of Flavobacteriaceae.</title>
        <authorList>
            <person name="Stine C."/>
            <person name="Li C."/>
            <person name="Tadesse D."/>
        </authorList>
    </citation>
    <scope>NUCLEOTIDE SEQUENCE [LARGE SCALE GENOMIC DNA]</scope>
    <source>
        <strain evidence="3 6">DSM 21068</strain>
    </source>
</reference>
<dbReference type="RefSeq" id="WP_076450058.1">
    <property type="nucleotide sequence ID" value="NZ_FTOJ01000001.1"/>
</dbReference>
<organism evidence="4 5">
    <name type="scientific">Chryseobacterium piscicola</name>
    <dbReference type="NCBI Taxonomy" id="551459"/>
    <lineage>
        <taxon>Bacteria</taxon>
        <taxon>Pseudomonadati</taxon>
        <taxon>Bacteroidota</taxon>
        <taxon>Flavobacteriia</taxon>
        <taxon>Flavobacteriales</taxon>
        <taxon>Weeksellaceae</taxon>
        <taxon>Chryseobacterium group</taxon>
        <taxon>Chryseobacterium</taxon>
    </lineage>
</organism>
<evidence type="ECO:0000256" key="1">
    <source>
        <dbReference type="SAM" id="MobiDB-lite"/>
    </source>
</evidence>
<dbReference type="PROSITE" id="PS51257">
    <property type="entry name" value="PROKAR_LIPOPROTEIN"/>
    <property type="match status" value="1"/>
</dbReference>
<sequence>MKNLIPALLSFAFLGFLACSKKTDANLATVSDESRATYDTTAIDSFSPGATSVDVVRQIRISSQRYQDSLKEVIKLQEQEKKIAEELEKENKKKAEEEKKKVTETEKDNKQ</sequence>
<dbReference type="Proteomes" id="UP000186246">
    <property type="component" value="Unassembled WGS sequence"/>
</dbReference>
<evidence type="ECO:0008006" key="7">
    <source>
        <dbReference type="Google" id="ProtNLM"/>
    </source>
</evidence>
<keyword evidence="2" id="KW-0732">Signal</keyword>
<reference evidence="5" key="3">
    <citation type="submission" date="2017-01" db="EMBL/GenBank/DDBJ databases">
        <authorList>
            <person name="Varghese N."/>
            <person name="Submissions S."/>
        </authorList>
    </citation>
    <scope>NUCLEOTIDE SEQUENCE [LARGE SCALE GENOMIC DNA]</scope>
    <source>
        <strain evidence="5">DSM 21068</strain>
    </source>
</reference>
<accession>A0A1N7JRY0</accession>
<evidence type="ECO:0000313" key="4">
    <source>
        <dbReference type="EMBL" id="SIS52112.1"/>
    </source>
</evidence>
<feature type="signal peptide" evidence="2">
    <location>
        <begin position="1"/>
        <end position="18"/>
    </location>
</feature>
<evidence type="ECO:0000313" key="5">
    <source>
        <dbReference type="Proteomes" id="UP000186246"/>
    </source>
</evidence>
<keyword evidence="6" id="KW-1185">Reference proteome</keyword>
<proteinExistence type="predicted"/>
<feature type="chain" id="PRO_5044563604" description="Lipoprotein" evidence="2">
    <location>
        <begin position="19"/>
        <end position="111"/>
    </location>
</feature>
<dbReference type="AlphaFoldDB" id="A0A1N7JRY0"/>
<gene>
    <name evidence="3" type="ORF">B0A70_12605</name>
    <name evidence="4" type="ORF">SAMN05421796_101107</name>
</gene>
<feature type="region of interest" description="Disordered" evidence="1">
    <location>
        <begin position="88"/>
        <end position="111"/>
    </location>
</feature>
<reference evidence="4" key="2">
    <citation type="submission" date="2017-01" db="EMBL/GenBank/DDBJ databases">
        <authorList>
            <person name="Mah S.A."/>
            <person name="Swanson W.J."/>
            <person name="Moy G.W."/>
            <person name="Vacquier V.D."/>
        </authorList>
    </citation>
    <scope>NUCLEOTIDE SEQUENCE [LARGE SCALE GENOMIC DNA]</scope>
    <source>
        <strain evidence="4">DSM 21068</strain>
    </source>
</reference>
<dbReference type="EMBL" id="FTOJ01000001">
    <property type="protein sequence ID" value="SIS52112.1"/>
    <property type="molecule type" value="Genomic_DNA"/>
</dbReference>
<evidence type="ECO:0000313" key="3">
    <source>
        <dbReference type="EMBL" id="PQA91405.1"/>
    </source>
</evidence>
<dbReference type="Proteomes" id="UP000238314">
    <property type="component" value="Unassembled WGS sequence"/>
</dbReference>
<dbReference type="EMBL" id="MUGO01000019">
    <property type="protein sequence ID" value="PQA91405.1"/>
    <property type="molecule type" value="Genomic_DNA"/>
</dbReference>
<name>A0A1N7JRY0_9FLAO</name>